<evidence type="ECO:0000313" key="4">
    <source>
        <dbReference type="EMBL" id="URE44765.1"/>
    </source>
</evidence>
<dbReference type="EMBL" id="CP097511">
    <property type="protein sequence ID" value="URE44765.1"/>
    <property type="molecule type" value="Genomic_DNA"/>
</dbReference>
<dbReference type="GO" id="GO:0042393">
    <property type="term" value="F:histone binding"/>
    <property type="evidence" value="ECO:0007669"/>
    <property type="project" value="UniProtKB-UniRule"/>
</dbReference>
<dbReference type="GO" id="GO:0006355">
    <property type="term" value="P:regulation of DNA-templated transcription"/>
    <property type="evidence" value="ECO:0007669"/>
    <property type="project" value="UniProtKB-UniRule"/>
</dbReference>
<dbReference type="OrthoDB" id="436852at2759"/>
<feature type="domain" description="Alfin N-terminal" evidence="3">
    <location>
        <begin position="75"/>
        <end position="190"/>
    </location>
</feature>
<dbReference type="AlphaFoldDB" id="A0A9E7LBH4"/>
<keyword evidence="1" id="KW-0863">Zinc-finger</keyword>
<name>A0A9E7LBH4_9LILI</name>
<keyword evidence="1" id="KW-0479">Metal-binding</keyword>
<evidence type="ECO:0000256" key="2">
    <source>
        <dbReference type="SAM" id="Phobius"/>
    </source>
</evidence>
<keyword evidence="2" id="KW-1133">Transmembrane helix</keyword>
<keyword evidence="2" id="KW-0812">Transmembrane</keyword>
<dbReference type="InterPro" id="IPR021998">
    <property type="entry name" value="Alfin_N"/>
</dbReference>
<dbReference type="GO" id="GO:0006325">
    <property type="term" value="P:chromatin organization"/>
    <property type="evidence" value="ECO:0007669"/>
    <property type="project" value="UniProtKB-UniRule"/>
</dbReference>
<keyword evidence="1" id="KW-0156">Chromatin regulator</keyword>
<comment type="subcellular location">
    <subcellularLocation>
        <location evidence="1">Nucleus</location>
    </subcellularLocation>
</comment>
<dbReference type="Proteomes" id="UP001055439">
    <property type="component" value="Chromosome 9"/>
</dbReference>
<accession>A0A9E7LBH4</accession>
<gene>
    <name evidence="4" type="ORF">MUK42_13538</name>
</gene>
<dbReference type="Pfam" id="PF12165">
    <property type="entry name" value="Alfin"/>
    <property type="match status" value="1"/>
</dbReference>
<organism evidence="4 5">
    <name type="scientific">Musa troglodytarum</name>
    <name type="common">fe'i banana</name>
    <dbReference type="NCBI Taxonomy" id="320322"/>
    <lineage>
        <taxon>Eukaryota</taxon>
        <taxon>Viridiplantae</taxon>
        <taxon>Streptophyta</taxon>
        <taxon>Embryophyta</taxon>
        <taxon>Tracheophyta</taxon>
        <taxon>Spermatophyta</taxon>
        <taxon>Magnoliopsida</taxon>
        <taxon>Liliopsida</taxon>
        <taxon>Zingiberales</taxon>
        <taxon>Musaceae</taxon>
        <taxon>Musa</taxon>
    </lineage>
</organism>
<dbReference type="InterPro" id="IPR045104">
    <property type="entry name" value="Alfin"/>
</dbReference>
<comment type="function">
    <text evidence="1">Histone-binding component that specifically recognizes H3 tails trimethylated on 'Lys-4' (H3K4me3), which mark transcription start sites of virtually all active genes.</text>
</comment>
<reference evidence="4" key="1">
    <citation type="submission" date="2022-05" db="EMBL/GenBank/DDBJ databases">
        <title>The Musa troglodytarum L. genome provides insights into the mechanism of non-climacteric behaviour and enrichment of carotenoids.</title>
        <authorList>
            <person name="Wang J."/>
        </authorList>
    </citation>
    <scope>NUCLEOTIDE SEQUENCE</scope>
    <source>
        <tissue evidence="4">Leaf</tissue>
    </source>
</reference>
<evidence type="ECO:0000259" key="3">
    <source>
        <dbReference type="Pfam" id="PF12165"/>
    </source>
</evidence>
<proteinExistence type="inferred from homology"/>
<keyword evidence="1" id="KW-0804">Transcription</keyword>
<dbReference type="PANTHER" id="PTHR12321">
    <property type="entry name" value="CPG BINDING PROTEIN"/>
    <property type="match status" value="1"/>
</dbReference>
<comment type="domain">
    <text evidence="1">The PHD-type zinc finger mediates the binding to H3K4me3.</text>
</comment>
<keyword evidence="2" id="KW-0472">Membrane</keyword>
<evidence type="ECO:0000313" key="5">
    <source>
        <dbReference type="Proteomes" id="UP001055439"/>
    </source>
</evidence>
<keyword evidence="1" id="KW-0539">Nucleus</keyword>
<dbReference type="PANTHER" id="PTHR12321:SF77">
    <property type="entry name" value="PHD FINGER PROTEIN ALFIN-LIKE 6"/>
    <property type="match status" value="1"/>
</dbReference>
<feature type="transmembrane region" description="Helical" evidence="2">
    <location>
        <begin position="34"/>
        <end position="53"/>
    </location>
</feature>
<dbReference type="GO" id="GO:0000976">
    <property type="term" value="F:transcription cis-regulatory region binding"/>
    <property type="evidence" value="ECO:0007669"/>
    <property type="project" value="TreeGrafter"/>
</dbReference>
<evidence type="ECO:0000256" key="1">
    <source>
        <dbReference type="RuleBase" id="RU369089"/>
    </source>
</evidence>
<keyword evidence="1" id="KW-0805">Transcription regulation</keyword>
<protein>
    <recommendedName>
        <fullName evidence="1">PHD finger protein ALFIN-LIKE</fullName>
    </recommendedName>
</protein>
<sequence>MDRKGQGQPITSWTIHMIFRDFLGIRAGLIKAHYWSFFSSPFFLEVLAGLVVLDPFPCSCCFTVTACFLLGGGAADYEKFHQQCDPQKPYMCLYGCPNETWELKEPPDGPHELPEPNIGVNFARDGMPEKDWLAHVAIHSDAWLYSYAFYCISIYSCIMNYGIVPNGGLSTQMQLFDMINSNLAIYEIVCGTANTVTPQKKSPLQLQEGEFVYHHLSGFMRACLQ</sequence>
<dbReference type="GO" id="GO:0008270">
    <property type="term" value="F:zinc ion binding"/>
    <property type="evidence" value="ECO:0007669"/>
    <property type="project" value="UniProtKB-KW"/>
</dbReference>
<comment type="similarity">
    <text evidence="1">Belongs to the Alfin family.</text>
</comment>
<keyword evidence="5" id="KW-1185">Reference proteome</keyword>
<dbReference type="GO" id="GO:0005634">
    <property type="term" value="C:nucleus"/>
    <property type="evidence" value="ECO:0007669"/>
    <property type="project" value="UniProtKB-SubCell"/>
</dbReference>
<keyword evidence="1" id="KW-0862">Zinc</keyword>
<dbReference type="GO" id="GO:0003712">
    <property type="term" value="F:transcription coregulator activity"/>
    <property type="evidence" value="ECO:0007669"/>
    <property type="project" value="TreeGrafter"/>
</dbReference>
<comment type="subunit">
    <text evidence="1">Interacts with H3K4me3 and to a lesser extent with H3K4me2.</text>
</comment>